<evidence type="ECO:0000313" key="2">
    <source>
        <dbReference type="Proteomes" id="UP000544110"/>
    </source>
</evidence>
<accession>A0A7Y9RYA2</accession>
<protein>
    <submittedName>
        <fullName evidence="1">Uncharacterized protein</fullName>
    </submittedName>
</protein>
<proteinExistence type="predicted"/>
<gene>
    <name evidence="1" type="ORF">BJ989_002623</name>
</gene>
<reference evidence="1 2" key="1">
    <citation type="submission" date="2020-07" db="EMBL/GenBank/DDBJ databases">
        <title>Sequencing the genomes of 1000 actinobacteria strains.</title>
        <authorList>
            <person name="Klenk H.-P."/>
        </authorList>
    </citation>
    <scope>NUCLEOTIDE SEQUENCE [LARGE SCALE GENOMIC DNA]</scope>
    <source>
        <strain evidence="1 2">DSM 24552</strain>
    </source>
</reference>
<dbReference type="EMBL" id="JACCAC010000001">
    <property type="protein sequence ID" value="NYG56319.1"/>
    <property type="molecule type" value="Genomic_DNA"/>
</dbReference>
<dbReference type="AlphaFoldDB" id="A0A7Y9RYA2"/>
<dbReference type="RefSeq" id="WP_179518589.1">
    <property type="nucleotide sequence ID" value="NZ_JACCAC010000001.1"/>
</dbReference>
<sequence>MSPAAQPDPASHLAYDDLDSLAQMRADAGSAQAHLPRARALADAARAAVRPAPSIRFEDYPREVAKRDVRVDEAAARLARHLGLG</sequence>
<organism evidence="1 2">
    <name type="scientific">Nocardioides perillae</name>
    <dbReference type="NCBI Taxonomy" id="1119534"/>
    <lineage>
        <taxon>Bacteria</taxon>
        <taxon>Bacillati</taxon>
        <taxon>Actinomycetota</taxon>
        <taxon>Actinomycetes</taxon>
        <taxon>Propionibacteriales</taxon>
        <taxon>Nocardioidaceae</taxon>
        <taxon>Nocardioides</taxon>
    </lineage>
</organism>
<comment type="caution">
    <text evidence="1">The sequence shown here is derived from an EMBL/GenBank/DDBJ whole genome shotgun (WGS) entry which is preliminary data.</text>
</comment>
<keyword evidence="2" id="KW-1185">Reference proteome</keyword>
<dbReference type="Proteomes" id="UP000544110">
    <property type="component" value="Unassembled WGS sequence"/>
</dbReference>
<evidence type="ECO:0000313" key="1">
    <source>
        <dbReference type="EMBL" id="NYG56319.1"/>
    </source>
</evidence>
<name>A0A7Y9RYA2_9ACTN</name>